<evidence type="ECO:0000256" key="1">
    <source>
        <dbReference type="ARBA" id="ARBA00004141"/>
    </source>
</evidence>
<feature type="transmembrane region" description="Helical" evidence="6">
    <location>
        <begin position="147"/>
        <end position="166"/>
    </location>
</feature>
<feature type="transmembrane region" description="Helical" evidence="6">
    <location>
        <begin position="444"/>
        <end position="467"/>
    </location>
</feature>
<feature type="transmembrane region" description="Helical" evidence="6">
    <location>
        <begin position="209"/>
        <end position="229"/>
    </location>
</feature>
<name>A0ABP7SKD0_9ACTN</name>
<keyword evidence="3 6" id="KW-1133">Transmembrane helix</keyword>
<evidence type="ECO:0000256" key="5">
    <source>
        <dbReference type="SAM" id="MobiDB-lite"/>
    </source>
</evidence>
<accession>A0ABP7SKD0</accession>
<keyword evidence="2 6" id="KW-0812">Transmembrane</keyword>
<proteinExistence type="predicted"/>
<dbReference type="InterPro" id="IPR050367">
    <property type="entry name" value="APC_superfamily"/>
</dbReference>
<feature type="transmembrane region" description="Helical" evidence="6">
    <location>
        <begin position="249"/>
        <end position="269"/>
    </location>
</feature>
<reference evidence="9" key="1">
    <citation type="journal article" date="2019" name="Int. J. Syst. Evol. Microbiol.">
        <title>The Global Catalogue of Microorganisms (GCM) 10K type strain sequencing project: providing services to taxonomists for standard genome sequencing and annotation.</title>
        <authorList>
            <consortium name="The Broad Institute Genomics Platform"/>
            <consortium name="The Broad Institute Genome Sequencing Center for Infectious Disease"/>
            <person name="Wu L."/>
            <person name="Ma J."/>
        </authorList>
    </citation>
    <scope>NUCLEOTIDE SEQUENCE [LARGE SCALE GENOMIC DNA]</scope>
    <source>
        <strain evidence="9">JCM 16924</strain>
    </source>
</reference>
<evidence type="ECO:0000313" key="9">
    <source>
        <dbReference type="Proteomes" id="UP001500456"/>
    </source>
</evidence>
<evidence type="ECO:0000313" key="8">
    <source>
        <dbReference type="EMBL" id="GAA4012704.1"/>
    </source>
</evidence>
<feature type="transmembrane region" description="Helical" evidence="6">
    <location>
        <begin position="32"/>
        <end position="56"/>
    </location>
</feature>
<sequence>MTHIDDNVGMGVPSTDTTSSGGLRGNMGVTELMFTVLAYNAPVVTFLSFIPVAILLGNGLGVPVAFIACGLLIASLSYGIVAMASHLDKPGGFYAIVTAGLGRIVGLSAGFAALLGYFMATFATYGVVGLALDTVVVDLLDGPHVSWWVWSLLAAAAVSVLGYVNINLSAKVMVCLLGCELILVVAYDLAVLFQGGASGIGFDSFTGDSIFSGSLAIALLFGVALYGGFEATVIFRDEVKDSRRTIPRATFGVVAAITILYAFTAWLFINSFGANAVMSVLGKDYISSGEQSVHDYLGSFAGHAVVVLLFTSAFALVLAAHNITARYLFNLAADEILPRKLAQAHAVHVSPHRASITVSVLSVGGLVLLAATKSDAYIYAKFLGLYGYTFVMLLAVVSLAAFVYLWRRQLKRPAVFALLPLPVLLTTLVLATDKFVLLSGAEGTWKVVLLSSVWGFTLLGAVVAVVLRRRRPDIYARIGRQ</sequence>
<gene>
    <name evidence="8" type="ORF">GCM10022232_63490</name>
</gene>
<comment type="subcellular location">
    <subcellularLocation>
        <location evidence="1">Membrane</location>
        <topology evidence="1">Multi-pass membrane protein</topology>
    </subcellularLocation>
</comment>
<dbReference type="Gene3D" id="1.20.1740.10">
    <property type="entry name" value="Amino acid/polyamine transporter I"/>
    <property type="match status" value="1"/>
</dbReference>
<feature type="region of interest" description="Disordered" evidence="5">
    <location>
        <begin position="1"/>
        <end position="22"/>
    </location>
</feature>
<keyword evidence="9" id="KW-1185">Reference proteome</keyword>
<evidence type="ECO:0000256" key="4">
    <source>
        <dbReference type="ARBA" id="ARBA00023136"/>
    </source>
</evidence>
<feature type="transmembrane region" description="Helical" evidence="6">
    <location>
        <begin position="62"/>
        <end position="84"/>
    </location>
</feature>
<evidence type="ECO:0000259" key="7">
    <source>
        <dbReference type="Pfam" id="PF00324"/>
    </source>
</evidence>
<feature type="transmembrane region" description="Helical" evidence="6">
    <location>
        <begin position="104"/>
        <end position="127"/>
    </location>
</feature>
<dbReference type="EMBL" id="BAAAZX010000021">
    <property type="protein sequence ID" value="GAA4012704.1"/>
    <property type="molecule type" value="Genomic_DNA"/>
</dbReference>
<feature type="domain" description="Amino acid permease/ SLC12A" evidence="7">
    <location>
        <begin position="45"/>
        <end position="411"/>
    </location>
</feature>
<protein>
    <submittedName>
        <fullName evidence="8">APC family permease</fullName>
    </submittedName>
</protein>
<evidence type="ECO:0000256" key="3">
    <source>
        <dbReference type="ARBA" id="ARBA00022989"/>
    </source>
</evidence>
<dbReference type="Pfam" id="PF00324">
    <property type="entry name" value="AA_permease"/>
    <property type="match status" value="1"/>
</dbReference>
<comment type="caution">
    <text evidence="8">The sequence shown here is derived from an EMBL/GenBank/DDBJ whole genome shotgun (WGS) entry which is preliminary data.</text>
</comment>
<feature type="transmembrane region" description="Helical" evidence="6">
    <location>
        <begin position="383"/>
        <end position="406"/>
    </location>
</feature>
<evidence type="ECO:0000256" key="6">
    <source>
        <dbReference type="SAM" id="Phobius"/>
    </source>
</evidence>
<dbReference type="Proteomes" id="UP001500456">
    <property type="component" value="Unassembled WGS sequence"/>
</dbReference>
<dbReference type="RefSeq" id="WP_345568011.1">
    <property type="nucleotide sequence ID" value="NZ_BAAAZX010000021.1"/>
</dbReference>
<feature type="transmembrane region" description="Helical" evidence="6">
    <location>
        <begin position="354"/>
        <end position="371"/>
    </location>
</feature>
<organism evidence="8 9">
    <name type="scientific">Streptomyces plumbiresistens</name>
    <dbReference type="NCBI Taxonomy" id="511811"/>
    <lineage>
        <taxon>Bacteria</taxon>
        <taxon>Bacillati</taxon>
        <taxon>Actinomycetota</taxon>
        <taxon>Actinomycetes</taxon>
        <taxon>Kitasatosporales</taxon>
        <taxon>Streptomycetaceae</taxon>
        <taxon>Streptomyces</taxon>
    </lineage>
</organism>
<feature type="transmembrane region" description="Helical" evidence="6">
    <location>
        <begin position="300"/>
        <end position="320"/>
    </location>
</feature>
<feature type="transmembrane region" description="Helical" evidence="6">
    <location>
        <begin position="173"/>
        <end position="197"/>
    </location>
</feature>
<dbReference type="PANTHER" id="PTHR42770">
    <property type="entry name" value="AMINO ACID TRANSPORTER-RELATED"/>
    <property type="match status" value="1"/>
</dbReference>
<dbReference type="PIRSF" id="PIRSF006060">
    <property type="entry name" value="AA_transporter"/>
    <property type="match status" value="1"/>
</dbReference>
<keyword evidence="4 6" id="KW-0472">Membrane</keyword>
<evidence type="ECO:0000256" key="2">
    <source>
        <dbReference type="ARBA" id="ARBA00022692"/>
    </source>
</evidence>
<feature type="transmembrane region" description="Helical" evidence="6">
    <location>
        <begin position="413"/>
        <end position="432"/>
    </location>
</feature>
<dbReference type="InterPro" id="IPR004841">
    <property type="entry name" value="AA-permease/SLC12A_dom"/>
</dbReference>
<dbReference type="PANTHER" id="PTHR42770:SF16">
    <property type="entry name" value="AMINO ACID PERMEASE"/>
    <property type="match status" value="1"/>
</dbReference>